<evidence type="ECO:0000313" key="3">
    <source>
        <dbReference type="Proteomes" id="UP000660554"/>
    </source>
</evidence>
<proteinExistence type="predicted"/>
<organism evidence="2 3">
    <name type="scientific">Streptomyces virginiae</name>
    <name type="common">Streptomyces cinnamonensis</name>
    <dbReference type="NCBI Taxonomy" id="1961"/>
    <lineage>
        <taxon>Bacteria</taxon>
        <taxon>Bacillati</taxon>
        <taxon>Actinomycetota</taxon>
        <taxon>Actinomycetes</taxon>
        <taxon>Kitasatosporales</taxon>
        <taxon>Streptomycetaceae</taxon>
        <taxon>Streptomyces</taxon>
    </lineage>
</organism>
<sequence length="161" mass="17346">MGLTRLLGPRPGLRDARGQHEVLAQRVPLEVLREEEVHQVRVVGEGDPEHLEGLALVPFRARVDGDRRRQGGGAVRDGRAQQQAAYAVVLQRGDVRADPEAGPGLVHRAQPVEVRAAQLVPGDLQGGDPAADGHVHREDVVGELGDGLGAEDRRRRVGEES</sequence>
<accession>A0ABQ3NTM4</accession>
<evidence type="ECO:0000313" key="2">
    <source>
        <dbReference type="EMBL" id="GHI16138.1"/>
    </source>
</evidence>
<keyword evidence="3" id="KW-1185">Reference proteome</keyword>
<feature type="region of interest" description="Disordered" evidence="1">
    <location>
        <begin position="139"/>
        <end position="161"/>
    </location>
</feature>
<evidence type="ECO:0000256" key="1">
    <source>
        <dbReference type="SAM" id="MobiDB-lite"/>
    </source>
</evidence>
<protein>
    <submittedName>
        <fullName evidence="2">Uncharacterized protein</fullName>
    </submittedName>
</protein>
<name>A0ABQ3NTM4_STRVG</name>
<dbReference type="EMBL" id="BNDV01000012">
    <property type="protein sequence ID" value="GHI16138.1"/>
    <property type="molecule type" value="Genomic_DNA"/>
</dbReference>
<reference evidence="3" key="1">
    <citation type="submission" date="2020-09" db="EMBL/GenBank/DDBJ databases">
        <title>Whole genome shotgun sequence of Streptomyces cinnamonensis NBRC 15873.</title>
        <authorList>
            <person name="Komaki H."/>
            <person name="Tamura T."/>
        </authorList>
    </citation>
    <scope>NUCLEOTIDE SEQUENCE [LARGE SCALE GENOMIC DNA]</scope>
    <source>
        <strain evidence="3">NBRC 15873</strain>
    </source>
</reference>
<comment type="caution">
    <text evidence="2">The sequence shown here is derived from an EMBL/GenBank/DDBJ whole genome shotgun (WGS) entry which is preliminary data.</text>
</comment>
<dbReference type="Proteomes" id="UP000660554">
    <property type="component" value="Unassembled WGS sequence"/>
</dbReference>
<feature type="compositionally biased region" description="Basic and acidic residues" evidence="1">
    <location>
        <begin position="150"/>
        <end position="161"/>
    </location>
</feature>
<gene>
    <name evidence="2" type="ORF">Scinn_56010</name>
</gene>